<evidence type="ECO:0000313" key="3">
    <source>
        <dbReference type="EMBL" id="CAB4731376.1"/>
    </source>
</evidence>
<dbReference type="EMBL" id="CAEZYR010000011">
    <property type="protein sequence ID" value="CAB4731376.1"/>
    <property type="molecule type" value="Genomic_DNA"/>
</dbReference>
<dbReference type="FunFam" id="3.40.50.720:FF:000084">
    <property type="entry name" value="Short-chain dehydrogenase reductase"/>
    <property type="match status" value="1"/>
</dbReference>
<reference evidence="4" key="1">
    <citation type="submission" date="2020-05" db="EMBL/GenBank/DDBJ databases">
        <authorList>
            <person name="Chiriac C."/>
            <person name="Salcher M."/>
            <person name="Ghai R."/>
            <person name="Kavagutti S V."/>
        </authorList>
    </citation>
    <scope>NUCLEOTIDE SEQUENCE</scope>
</reference>
<dbReference type="EMBL" id="CAFABA010000089">
    <property type="protein sequence ID" value="CAB4834148.1"/>
    <property type="molecule type" value="Genomic_DNA"/>
</dbReference>
<dbReference type="CDD" id="cd05233">
    <property type="entry name" value="SDR_c"/>
    <property type="match status" value="1"/>
</dbReference>
<accession>A0A6J7ANV6</accession>
<comment type="similarity">
    <text evidence="1">Belongs to the short-chain dehydrogenases/reductases (SDR) family.</text>
</comment>
<protein>
    <submittedName>
        <fullName evidence="4">Unannotated protein</fullName>
    </submittedName>
</protein>
<gene>
    <name evidence="3" type="ORF">UFOPK2754_00503</name>
    <name evidence="4" type="ORF">UFOPK3139_01993</name>
    <name evidence="5" type="ORF">UFOPK3543_00098</name>
    <name evidence="6" type="ORF">UFOPK3967_01856</name>
</gene>
<dbReference type="GO" id="GO:0016491">
    <property type="term" value="F:oxidoreductase activity"/>
    <property type="evidence" value="ECO:0007669"/>
    <property type="project" value="UniProtKB-KW"/>
</dbReference>
<dbReference type="SUPFAM" id="SSF51735">
    <property type="entry name" value="NAD(P)-binding Rossmann-fold domains"/>
    <property type="match status" value="1"/>
</dbReference>
<dbReference type="InterPro" id="IPR036291">
    <property type="entry name" value="NAD(P)-bd_dom_sf"/>
</dbReference>
<keyword evidence="2" id="KW-0560">Oxidoreductase</keyword>
<evidence type="ECO:0000256" key="2">
    <source>
        <dbReference type="ARBA" id="ARBA00023002"/>
    </source>
</evidence>
<evidence type="ECO:0000313" key="5">
    <source>
        <dbReference type="EMBL" id="CAB4889139.1"/>
    </source>
</evidence>
<evidence type="ECO:0000313" key="6">
    <source>
        <dbReference type="EMBL" id="CAB5004435.1"/>
    </source>
</evidence>
<dbReference type="PRINTS" id="PR00081">
    <property type="entry name" value="GDHRDH"/>
</dbReference>
<evidence type="ECO:0000313" key="4">
    <source>
        <dbReference type="EMBL" id="CAB4834148.1"/>
    </source>
</evidence>
<dbReference type="InterPro" id="IPR002347">
    <property type="entry name" value="SDR_fam"/>
</dbReference>
<sequence length="253" mass="25550">MLELAGKLALVTGGASGIGAGVIVALQAQGLRVASLDLQPGGPADVRVACDVADEQSVVAATADAVGQLGGLHYAFCNAGVAGMGSILTMPMAEYDRVMNINLRGVVLTLREAAKAIRDSGQGGAIVCTASSAGIMADIGMVHYSLAKMGVRQLVRVAARELAVHGIRVNAVAPGPTVTPMLDGAAEMTGYFEHLAAITPLGRLGTVEDIVDAVLALFALKWVTGQTLAADGGVTVCSSTDVPGIDAEALASW</sequence>
<organism evidence="4">
    <name type="scientific">freshwater metagenome</name>
    <dbReference type="NCBI Taxonomy" id="449393"/>
    <lineage>
        <taxon>unclassified sequences</taxon>
        <taxon>metagenomes</taxon>
        <taxon>ecological metagenomes</taxon>
    </lineage>
</organism>
<dbReference type="Gene3D" id="3.40.50.720">
    <property type="entry name" value="NAD(P)-binding Rossmann-like Domain"/>
    <property type="match status" value="1"/>
</dbReference>
<dbReference type="Pfam" id="PF13561">
    <property type="entry name" value="adh_short_C2"/>
    <property type="match status" value="1"/>
</dbReference>
<proteinExistence type="inferred from homology"/>
<name>A0A6J7ANV6_9ZZZZ</name>
<dbReference type="EMBL" id="CAFBOS010000120">
    <property type="protein sequence ID" value="CAB5004435.1"/>
    <property type="molecule type" value="Genomic_DNA"/>
</dbReference>
<dbReference type="EMBL" id="CAFBMH010000002">
    <property type="protein sequence ID" value="CAB4889139.1"/>
    <property type="molecule type" value="Genomic_DNA"/>
</dbReference>
<dbReference type="PANTHER" id="PTHR24321:SF14">
    <property type="entry name" value="SHORT-CHAIN TYPE DEHYDROGENASE_REDUCTASE BLR2146-RELATED"/>
    <property type="match status" value="1"/>
</dbReference>
<dbReference type="AlphaFoldDB" id="A0A6J7ANV6"/>
<evidence type="ECO:0000256" key="1">
    <source>
        <dbReference type="ARBA" id="ARBA00006484"/>
    </source>
</evidence>
<dbReference type="PANTHER" id="PTHR24321">
    <property type="entry name" value="DEHYDROGENASES, SHORT CHAIN"/>
    <property type="match status" value="1"/>
</dbReference>